<feature type="transmembrane region" description="Helical" evidence="2">
    <location>
        <begin position="151"/>
        <end position="173"/>
    </location>
</feature>
<evidence type="ECO:0000313" key="4">
    <source>
        <dbReference type="Proteomes" id="UP000751190"/>
    </source>
</evidence>
<feature type="transmembrane region" description="Helical" evidence="2">
    <location>
        <begin position="193"/>
        <end position="223"/>
    </location>
</feature>
<accession>A0A8J6CAN6</accession>
<dbReference type="AlphaFoldDB" id="A0A8J6CAN6"/>
<feature type="region of interest" description="Disordered" evidence="1">
    <location>
        <begin position="1"/>
        <end position="21"/>
    </location>
</feature>
<feature type="region of interest" description="Disordered" evidence="1">
    <location>
        <begin position="573"/>
        <end position="624"/>
    </location>
</feature>
<dbReference type="Proteomes" id="UP000751190">
    <property type="component" value="Unassembled WGS sequence"/>
</dbReference>
<evidence type="ECO:0000256" key="1">
    <source>
        <dbReference type="SAM" id="MobiDB-lite"/>
    </source>
</evidence>
<feature type="compositionally biased region" description="Basic and acidic residues" evidence="1">
    <location>
        <begin position="802"/>
        <end position="827"/>
    </location>
</feature>
<gene>
    <name evidence="3" type="ORF">KFE25_003334</name>
</gene>
<organism evidence="3 4">
    <name type="scientific">Diacronema lutheri</name>
    <name type="common">Unicellular marine alga</name>
    <name type="synonym">Monochrysis lutheri</name>
    <dbReference type="NCBI Taxonomy" id="2081491"/>
    <lineage>
        <taxon>Eukaryota</taxon>
        <taxon>Haptista</taxon>
        <taxon>Haptophyta</taxon>
        <taxon>Pavlovophyceae</taxon>
        <taxon>Pavlovales</taxon>
        <taxon>Pavlovaceae</taxon>
        <taxon>Diacronema</taxon>
    </lineage>
</organism>
<keyword evidence="2" id="KW-0812">Transmembrane</keyword>
<keyword evidence="2" id="KW-1133">Transmembrane helix</keyword>
<evidence type="ECO:0000313" key="3">
    <source>
        <dbReference type="EMBL" id="KAG8464271.1"/>
    </source>
</evidence>
<feature type="transmembrane region" description="Helical" evidence="2">
    <location>
        <begin position="235"/>
        <end position="260"/>
    </location>
</feature>
<feature type="compositionally biased region" description="Polar residues" evidence="1">
    <location>
        <begin position="739"/>
        <end position="752"/>
    </location>
</feature>
<dbReference type="EMBL" id="JAGTXO010000013">
    <property type="protein sequence ID" value="KAG8464271.1"/>
    <property type="molecule type" value="Genomic_DNA"/>
</dbReference>
<proteinExistence type="predicted"/>
<feature type="region of interest" description="Disordered" evidence="1">
    <location>
        <begin position="787"/>
        <end position="827"/>
    </location>
</feature>
<feature type="transmembrane region" description="Helical" evidence="2">
    <location>
        <begin position="92"/>
        <end position="113"/>
    </location>
</feature>
<name>A0A8J6CAN6_DIALT</name>
<feature type="transmembrane region" description="Helical" evidence="2">
    <location>
        <begin position="280"/>
        <end position="299"/>
    </location>
</feature>
<sequence>MEVRASERDEKQTSLDTSAAADKLYAQPTSAQLRHVATMRRPPCWSVRADGATRAKPGHSINSENDGSIMAIKERITSMLEMRRLRRRQVQLPLLAFGVASVALGCVIFVLGIGHSDALPFDYRWAFSAIFTGGFVFSIAAMPGDELFVRLLLACEVVAGGVIIGLQVGPLLAEVELLRSGSWSTTPIYRRLLALQLVHVIVRAFYLAVATLLACLVPCGVLLASHCQLLSAHRLTVVVFRLVCLMYGVFSVQYASYVIVESLREHVKHDLLGVPFDSELIGVYAFHAILCAALSCAGLRDDRLRSRVHGFLAMRAHGVTAAAGIAEMLDGVKASHVLQHAATSFRAVSLAELTLDHLRPAPVTEAGSLSASRRLLRSSVALLRRSRRPKDSVALADGGELAAAAAALAAELPPDPVRIAAACASPEHGVGTEHAHGARGEGAHTAPPADNVARLAKLGQVDAFVSHSWHDPPHAKWEALQAWRARFYALHGREPLIWFDRCCIDQTNIAAQLPSLPVYLAGCNTLLVLLGPTYLSRLWCVVELFTFYQAHLPTPPESKITLITLNTPWGAPTSLPSPSSRRERAMRMTARRSDAPIAPHSDRSTSRSAARSASTTKGTPRVTEVAADTEVDVTERGEGGLRTSCTAAIVAASRFDVRGARAALASDHERLLAVIEGSGEGGDDFSKWIRSLVVHKLKEASEGRGSDMQRASSASRPSFLLTRSLSSPSPSGGMAGHRTSPSLFSRHLQSPMRSPCNGSRLAKSHSTTKITPIALVHVSDAAAPIAVARPGGGRSAPAKRSRVGDVDGHGDGTDEHDAAERASRVAT</sequence>
<feature type="compositionally biased region" description="Low complexity" evidence="1">
    <location>
        <begin position="606"/>
        <end position="616"/>
    </location>
</feature>
<protein>
    <submittedName>
        <fullName evidence="3">Uncharacterized protein</fullName>
    </submittedName>
</protein>
<feature type="compositionally biased region" description="Low complexity" evidence="1">
    <location>
        <begin position="715"/>
        <end position="731"/>
    </location>
</feature>
<feature type="compositionally biased region" description="Basic and acidic residues" evidence="1">
    <location>
        <begin position="1"/>
        <end position="13"/>
    </location>
</feature>
<dbReference type="OrthoDB" id="423576at2759"/>
<keyword evidence="4" id="KW-1185">Reference proteome</keyword>
<comment type="caution">
    <text evidence="3">The sequence shown here is derived from an EMBL/GenBank/DDBJ whole genome shotgun (WGS) entry which is preliminary data.</text>
</comment>
<evidence type="ECO:0000256" key="2">
    <source>
        <dbReference type="SAM" id="Phobius"/>
    </source>
</evidence>
<feature type="compositionally biased region" description="Basic and acidic residues" evidence="1">
    <location>
        <begin position="580"/>
        <end position="605"/>
    </location>
</feature>
<reference evidence="3" key="1">
    <citation type="submission" date="2021-05" db="EMBL/GenBank/DDBJ databases">
        <title>The genome of the haptophyte Pavlova lutheri (Diacronema luteri, Pavlovales) - a model for lipid biosynthesis in eukaryotic algae.</title>
        <authorList>
            <person name="Hulatt C.J."/>
            <person name="Posewitz M.C."/>
        </authorList>
    </citation>
    <scope>NUCLEOTIDE SEQUENCE</scope>
    <source>
        <strain evidence="3">NIVA-4/92</strain>
    </source>
</reference>
<keyword evidence="2" id="KW-0472">Membrane</keyword>
<feature type="transmembrane region" description="Helical" evidence="2">
    <location>
        <begin position="125"/>
        <end position="144"/>
    </location>
</feature>
<feature type="region of interest" description="Disordered" evidence="1">
    <location>
        <begin position="700"/>
        <end position="765"/>
    </location>
</feature>